<dbReference type="InterPro" id="IPR036412">
    <property type="entry name" value="HAD-like_sf"/>
</dbReference>
<feature type="transmembrane region" description="Helical" evidence="14">
    <location>
        <begin position="53"/>
        <end position="74"/>
    </location>
</feature>
<dbReference type="InterPro" id="IPR001757">
    <property type="entry name" value="P_typ_ATPase"/>
</dbReference>
<evidence type="ECO:0000259" key="15">
    <source>
        <dbReference type="Pfam" id="PF00122"/>
    </source>
</evidence>
<dbReference type="InterPro" id="IPR018303">
    <property type="entry name" value="ATPase_P-typ_P_site"/>
</dbReference>
<dbReference type="SFLD" id="SFLDG00002">
    <property type="entry name" value="C1.7:_P-type_atpase_like"/>
    <property type="match status" value="1"/>
</dbReference>
<dbReference type="PRINTS" id="PR00941">
    <property type="entry name" value="CDATPASE"/>
</dbReference>
<feature type="transmembrane region" description="Helical" evidence="14">
    <location>
        <begin position="605"/>
        <end position="624"/>
    </location>
</feature>
<evidence type="ECO:0000256" key="13">
    <source>
        <dbReference type="ARBA" id="ARBA00023136"/>
    </source>
</evidence>
<evidence type="ECO:0000256" key="11">
    <source>
        <dbReference type="ARBA" id="ARBA00022989"/>
    </source>
</evidence>
<dbReference type="SUPFAM" id="SSF56784">
    <property type="entry name" value="HAD-like"/>
    <property type="match status" value="1"/>
</dbReference>
<keyword evidence="14" id="KW-1003">Cell membrane</keyword>
<dbReference type="InterPro" id="IPR027256">
    <property type="entry name" value="P-typ_ATPase_IB"/>
</dbReference>
<dbReference type="InterPro" id="IPR051949">
    <property type="entry name" value="Cation_Transport_ATPase"/>
</dbReference>
<feature type="transmembrane region" description="Helical" evidence="14">
    <location>
        <begin position="31"/>
        <end position="47"/>
    </location>
</feature>
<dbReference type="PRINTS" id="PR00119">
    <property type="entry name" value="CATATPASE"/>
</dbReference>
<dbReference type="Proteomes" id="UP001230005">
    <property type="component" value="Unassembled WGS sequence"/>
</dbReference>
<evidence type="ECO:0000256" key="1">
    <source>
        <dbReference type="ARBA" id="ARBA00004141"/>
    </source>
</evidence>
<dbReference type="InterPro" id="IPR008250">
    <property type="entry name" value="ATPase_P-typ_transduc_dom_A_sf"/>
</dbReference>
<evidence type="ECO:0000256" key="12">
    <source>
        <dbReference type="ARBA" id="ARBA00023065"/>
    </source>
</evidence>
<keyword evidence="10" id="KW-1278">Translocase</keyword>
<dbReference type="Gene3D" id="2.70.150.10">
    <property type="entry name" value="Calcium-transporting ATPase, cytoplasmic transduction domain A"/>
    <property type="match status" value="1"/>
</dbReference>
<dbReference type="CDD" id="cd07551">
    <property type="entry name" value="P-type_ATPase_HM_ZosA_PfeT-like"/>
    <property type="match status" value="1"/>
</dbReference>
<dbReference type="NCBIfam" id="TIGR01512">
    <property type="entry name" value="ATPase-IB2_Cd"/>
    <property type="match status" value="1"/>
</dbReference>
<accession>A0ABU0A2C7</accession>
<keyword evidence="9" id="KW-0460">Magnesium</keyword>
<dbReference type="PROSITE" id="PS00154">
    <property type="entry name" value="ATPASE_E1_E2"/>
    <property type="match status" value="1"/>
</dbReference>
<keyword evidence="11 14" id="KW-1133">Transmembrane helix</keyword>
<evidence type="ECO:0000256" key="8">
    <source>
        <dbReference type="ARBA" id="ARBA00022840"/>
    </source>
</evidence>
<dbReference type="SFLD" id="SFLDS00003">
    <property type="entry name" value="Haloacid_Dehalogenase"/>
    <property type="match status" value="1"/>
</dbReference>
<dbReference type="RefSeq" id="WP_307331025.1">
    <property type="nucleotide sequence ID" value="NZ_JAUSUG010000027.1"/>
</dbReference>
<evidence type="ECO:0000256" key="5">
    <source>
        <dbReference type="ARBA" id="ARBA00022692"/>
    </source>
</evidence>
<keyword evidence="17" id="KW-1185">Reference proteome</keyword>
<comment type="caution">
    <text evidence="16">The sequence shown here is derived from an EMBL/GenBank/DDBJ whole genome shotgun (WGS) entry which is preliminary data.</text>
</comment>
<keyword evidence="5 14" id="KW-0812">Transmembrane</keyword>
<feature type="transmembrane region" description="Helical" evidence="14">
    <location>
        <begin position="288"/>
        <end position="315"/>
    </location>
</feature>
<evidence type="ECO:0000256" key="10">
    <source>
        <dbReference type="ARBA" id="ARBA00022967"/>
    </source>
</evidence>
<evidence type="ECO:0000256" key="3">
    <source>
        <dbReference type="ARBA" id="ARBA00022448"/>
    </source>
</evidence>
<dbReference type="EMBL" id="JAUSUG010000027">
    <property type="protein sequence ID" value="MDQ0257390.1"/>
    <property type="molecule type" value="Genomic_DNA"/>
</dbReference>
<name>A0ABU0A2C7_9BACI</name>
<feature type="transmembrane region" description="Helical" evidence="14">
    <location>
        <begin position="109"/>
        <end position="127"/>
    </location>
</feature>
<dbReference type="Pfam" id="PF00122">
    <property type="entry name" value="E1-E2_ATPase"/>
    <property type="match status" value="1"/>
</dbReference>
<reference evidence="16 17" key="1">
    <citation type="submission" date="2023-07" db="EMBL/GenBank/DDBJ databases">
        <title>Genomic Encyclopedia of Type Strains, Phase IV (KMG-IV): sequencing the most valuable type-strain genomes for metagenomic binning, comparative biology and taxonomic classification.</title>
        <authorList>
            <person name="Goeker M."/>
        </authorList>
    </citation>
    <scope>NUCLEOTIDE SEQUENCE [LARGE SCALE GENOMIC DNA]</scope>
    <source>
        <strain evidence="16 17">DSM 9768</strain>
    </source>
</reference>
<evidence type="ECO:0000256" key="9">
    <source>
        <dbReference type="ARBA" id="ARBA00022842"/>
    </source>
</evidence>
<dbReference type="NCBIfam" id="TIGR01525">
    <property type="entry name" value="ATPase-IB_hvy"/>
    <property type="match status" value="1"/>
</dbReference>
<keyword evidence="3" id="KW-0813">Transport</keyword>
<keyword evidence="12" id="KW-0406">Ion transport</keyword>
<dbReference type="SUPFAM" id="SSF81665">
    <property type="entry name" value="Calcium ATPase, transmembrane domain M"/>
    <property type="match status" value="1"/>
</dbReference>
<evidence type="ECO:0000256" key="4">
    <source>
        <dbReference type="ARBA" id="ARBA00022553"/>
    </source>
</evidence>
<dbReference type="SUPFAM" id="SSF81653">
    <property type="entry name" value="Calcium ATPase, transduction domain A"/>
    <property type="match status" value="1"/>
</dbReference>
<evidence type="ECO:0000313" key="17">
    <source>
        <dbReference type="Proteomes" id="UP001230005"/>
    </source>
</evidence>
<dbReference type="Pfam" id="PF00702">
    <property type="entry name" value="Hydrolase"/>
    <property type="match status" value="1"/>
</dbReference>
<evidence type="ECO:0000256" key="7">
    <source>
        <dbReference type="ARBA" id="ARBA00022741"/>
    </source>
</evidence>
<protein>
    <submittedName>
        <fullName evidence="16">Cd2+/Zn2+-exporting ATPase</fullName>
    </submittedName>
</protein>
<dbReference type="Gene3D" id="3.40.50.1000">
    <property type="entry name" value="HAD superfamily/HAD-like"/>
    <property type="match status" value="1"/>
</dbReference>
<dbReference type="InterPro" id="IPR044492">
    <property type="entry name" value="P_typ_ATPase_HD_dom"/>
</dbReference>
<keyword evidence="7 14" id="KW-0547">Nucleotide-binding</keyword>
<comment type="subcellular location">
    <subcellularLocation>
        <location evidence="14">Cell membrane</location>
    </subcellularLocation>
    <subcellularLocation>
        <location evidence="1">Membrane</location>
        <topology evidence="1">Multi-pass membrane protein</topology>
    </subcellularLocation>
</comment>
<evidence type="ECO:0000256" key="14">
    <source>
        <dbReference type="RuleBase" id="RU362081"/>
    </source>
</evidence>
<sequence>MQVQRDSIHSPSFFVKCCHQATSSISKHRELIFSITGGLFLLFAYLTERWELASPSAVIFLYAMSYIIGGYYKTKEGLMDLIQDRSLNVEILMILAAIGAASIGYWSEGAILIFIFSMSGALETYTWQKSEKDLSRLVELAPNEATILNDQGDIHTIPVDEVQIGDHVLIRPGERVPVDGLVLSGETTVDESTITGEAIPVSKEQGSKVFNGTMNGKGSMTVKVTKRNADSLFQKMIQLVQQAKSERPPTQQWIEKVEGPYVIIVLTFVTLMIIIPYTFLGWSFEETFYRAMVLLVVASPCAVVASVMPALLSAISTGARNGILMKGGVFLEQLSKADAIAFDKTGTITTGNPEVTDYYVGANIPTEEIFGAVTAIERQSNHPLAKALVYFCEKKLVGPLPSVQSIQDITGYGVHGYIGQFESYWTIGSVSFMDRDHVNPLDETWLDLQKAWQAEGKTVVYVTKDSQVVGAFAIKDKIRSSAKETLAELHKLGIKTIMITGDHEATAASIAKEAGVDTWISESLPEQKVREVERLKEKYRSVIMVGDGVNDAPALAKADIGIAMGSGTDVAIDTADLVLMRSELDKIRLSLRLSRRLNRIIKQNLVFSISVIVFLIAANFAQSLTLPLGVIGHEGSTILVILNGLRLLKA</sequence>
<evidence type="ECO:0000313" key="16">
    <source>
        <dbReference type="EMBL" id="MDQ0257390.1"/>
    </source>
</evidence>
<dbReference type="NCBIfam" id="TIGR01494">
    <property type="entry name" value="ATPase_P-type"/>
    <property type="match status" value="1"/>
</dbReference>
<organism evidence="16 17">
    <name type="scientific">Evansella vedderi</name>
    <dbReference type="NCBI Taxonomy" id="38282"/>
    <lineage>
        <taxon>Bacteria</taxon>
        <taxon>Bacillati</taxon>
        <taxon>Bacillota</taxon>
        <taxon>Bacilli</taxon>
        <taxon>Bacillales</taxon>
        <taxon>Bacillaceae</taxon>
        <taxon>Evansella</taxon>
    </lineage>
</organism>
<dbReference type="InterPro" id="IPR023298">
    <property type="entry name" value="ATPase_P-typ_TM_dom_sf"/>
</dbReference>
<keyword evidence="13 14" id="KW-0472">Membrane</keyword>
<feature type="domain" description="P-type ATPase A" evidence="15">
    <location>
        <begin position="139"/>
        <end position="241"/>
    </location>
</feature>
<comment type="similarity">
    <text evidence="2 14">Belongs to the cation transport ATPase (P-type) (TC 3.A.3) family. Type IB subfamily.</text>
</comment>
<gene>
    <name evidence="16" type="ORF">J2S74_004848</name>
</gene>
<keyword evidence="6 14" id="KW-0479">Metal-binding</keyword>
<feature type="transmembrane region" description="Helical" evidence="14">
    <location>
        <begin position="261"/>
        <end position="282"/>
    </location>
</feature>
<evidence type="ECO:0000256" key="6">
    <source>
        <dbReference type="ARBA" id="ARBA00022723"/>
    </source>
</evidence>
<keyword evidence="4" id="KW-0597">Phosphoprotein</keyword>
<keyword evidence="8 14" id="KW-0067">ATP-binding</keyword>
<evidence type="ECO:0000256" key="2">
    <source>
        <dbReference type="ARBA" id="ARBA00006024"/>
    </source>
</evidence>
<dbReference type="InterPro" id="IPR059000">
    <property type="entry name" value="ATPase_P-type_domA"/>
</dbReference>
<proteinExistence type="inferred from homology"/>
<dbReference type="InterPro" id="IPR023299">
    <property type="entry name" value="ATPase_P-typ_cyto_dom_N"/>
</dbReference>
<dbReference type="SFLD" id="SFLDF00027">
    <property type="entry name" value="p-type_atpase"/>
    <property type="match status" value="1"/>
</dbReference>
<feature type="transmembrane region" description="Helical" evidence="14">
    <location>
        <begin position="86"/>
        <end position="103"/>
    </location>
</feature>
<dbReference type="InterPro" id="IPR023214">
    <property type="entry name" value="HAD_sf"/>
</dbReference>
<dbReference type="PROSITE" id="PS01229">
    <property type="entry name" value="COF_2"/>
    <property type="match status" value="1"/>
</dbReference>
<dbReference type="PANTHER" id="PTHR43079:SF1">
    <property type="entry name" value="CADMIUM_ZINC-TRANSPORTING ATPASE HMA1, CHLOROPLASTIC-RELATED"/>
    <property type="match status" value="1"/>
</dbReference>
<dbReference type="PANTHER" id="PTHR43079">
    <property type="entry name" value="PROBABLE CADMIUM/ZINC-TRANSPORTING ATPASE HMA1"/>
    <property type="match status" value="1"/>
</dbReference>
<dbReference type="Gene3D" id="3.40.1110.10">
    <property type="entry name" value="Calcium-transporting ATPase, cytoplasmic domain N"/>
    <property type="match status" value="1"/>
</dbReference>